<evidence type="ECO:0000256" key="3">
    <source>
        <dbReference type="ARBA" id="ARBA00022884"/>
    </source>
</evidence>
<protein>
    <recommendedName>
        <fullName evidence="4">Probable flagellum biosynthesis repressor protein FlbT</fullName>
    </recommendedName>
</protein>
<keyword evidence="5" id="KW-0969">Cilium</keyword>
<proteinExistence type="inferred from homology"/>
<dbReference type="PIRSF" id="PIRSF009533">
    <property type="entry name" value="FlbT"/>
    <property type="match status" value="1"/>
</dbReference>
<dbReference type="GO" id="GO:0044781">
    <property type="term" value="P:bacterial-type flagellum organization"/>
    <property type="evidence" value="ECO:0007669"/>
    <property type="project" value="UniProtKB-KW"/>
</dbReference>
<evidence type="ECO:0000256" key="1">
    <source>
        <dbReference type="ARBA" id="ARBA00022491"/>
    </source>
</evidence>
<dbReference type="InterPro" id="IPR009967">
    <property type="entry name" value="Flagellum_FlbT"/>
</dbReference>
<comment type="function">
    <text evidence="4">Has a post-transcriptional repressor function in flagellum biogenesis. Associates with the 5'-UTR of fljK mRNA and promotes its degradation.</text>
</comment>
<dbReference type="AlphaFoldDB" id="A0A6N1VGH6"/>
<keyword evidence="2 4" id="KW-1005">Bacterial flagellum biogenesis</keyword>
<dbReference type="Pfam" id="PF07378">
    <property type="entry name" value="FlbT"/>
    <property type="match status" value="1"/>
</dbReference>
<keyword evidence="1 4" id="KW-0678">Repressor</keyword>
<organism evidence="5 6">
    <name type="scientific">Oricola thermophila</name>
    <dbReference type="NCBI Taxonomy" id="2742145"/>
    <lineage>
        <taxon>Bacteria</taxon>
        <taxon>Pseudomonadati</taxon>
        <taxon>Pseudomonadota</taxon>
        <taxon>Alphaproteobacteria</taxon>
        <taxon>Hyphomicrobiales</taxon>
        <taxon>Ahrensiaceae</taxon>
        <taxon>Oricola</taxon>
    </lineage>
</organism>
<accession>A0A6N1VGH6</accession>
<dbReference type="HAMAP" id="MF_00783">
    <property type="entry name" value="FlbT"/>
    <property type="match status" value="1"/>
</dbReference>
<gene>
    <name evidence="4 5" type="primary">flbT</name>
    <name evidence="5" type="ORF">HTY61_14765</name>
</gene>
<keyword evidence="3 4" id="KW-0694">RNA-binding</keyword>
<reference evidence="5 6" key="1">
    <citation type="submission" date="2020-06" db="EMBL/GenBank/DDBJ databases">
        <title>Oricola thermophila sp. nov. isolated from a tidal sediments.</title>
        <authorList>
            <person name="Kwon K.K."/>
            <person name="Yang S.-H."/>
            <person name="Park M.-J."/>
        </authorList>
    </citation>
    <scope>NUCLEOTIDE SEQUENCE [LARGE SCALE GENOMIC DNA]</scope>
    <source>
        <strain evidence="5 6">MEBiC13590</strain>
    </source>
</reference>
<evidence type="ECO:0000256" key="4">
    <source>
        <dbReference type="HAMAP-Rule" id="MF_00783"/>
    </source>
</evidence>
<evidence type="ECO:0000313" key="5">
    <source>
        <dbReference type="EMBL" id="QKV19623.1"/>
    </source>
</evidence>
<dbReference type="RefSeq" id="WP_175277515.1">
    <property type="nucleotide sequence ID" value="NZ_CP054836.1"/>
</dbReference>
<dbReference type="GO" id="GO:1902209">
    <property type="term" value="P:negative regulation of bacterial-type flagellum assembly"/>
    <property type="evidence" value="ECO:0007669"/>
    <property type="project" value="UniProtKB-UniRule"/>
</dbReference>
<dbReference type="NCBIfam" id="NF001995">
    <property type="entry name" value="PRK00794.1-1"/>
    <property type="match status" value="1"/>
</dbReference>
<keyword evidence="6" id="KW-1185">Reference proteome</keyword>
<dbReference type="KEGG" id="orm:HTY61_14765"/>
<dbReference type="GO" id="GO:0048027">
    <property type="term" value="F:mRNA 5'-UTR binding"/>
    <property type="evidence" value="ECO:0007669"/>
    <property type="project" value="UniProtKB-UniRule"/>
</dbReference>
<sequence>MKSSFKIFLKANERIFINGAVIRVDRKVSLELLNDVQFLLENHVLQAEDATTPLRQLYFIVQVMVMSPNDKDAAMPLFRESLPALITAFDNSRILSDLKHVDRLVAEEKYYEALKTIRGLYPIEEEILRNNPATAKRLDNNVEPIREASAG</sequence>
<keyword evidence="5" id="KW-0966">Cell projection</keyword>
<name>A0A6N1VGH6_9HYPH</name>
<dbReference type="Proteomes" id="UP000509367">
    <property type="component" value="Chromosome"/>
</dbReference>
<evidence type="ECO:0000256" key="2">
    <source>
        <dbReference type="ARBA" id="ARBA00022795"/>
    </source>
</evidence>
<evidence type="ECO:0000313" key="6">
    <source>
        <dbReference type="Proteomes" id="UP000509367"/>
    </source>
</evidence>
<dbReference type="GO" id="GO:0006402">
    <property type="term" value="P:mRNA catabolic process"/>
    <property type="evidence" value="ECO:0007669"/>
    <property type="project" value="InterPro"/>
</dbReference>
<dbReference type="EMBL" id="CP054836">
    <property type="protein sequence ID" value="QKV19623.1"/>
    <property type="molecule type" value="Genomic_DNA"/>
</dbReference>
<keyword evidence="5" id="KW-0282">Flagellum</keyword>
<comment type="similarity">
    <text evidence="4">Belongs to the FlbT family.</text>
</comment>